<dbReference type="InterPro" id="IPR029127">
    <property type="entry name" value="MvaI_BcnI"/>
</dbReference>
<dbReference type="CDD" id="cd22347">
    <property type="entry name" value="PDDEXK_nuclease"/>
    <property type="match status" value="1"/>
</dbReference>
<evidence type="ECO:0000313" key="4">
    <source>
        <dbReference type="Proteomes" id="UP000028500"/>
    </source>
</evidence>
<dbReference type="InterPro" id="IPR043005">
    <property type="entry name" value="MvaI_BcnI_rec"/>
</dbReference>
<organism evidence="3 4">
    <name type="scientific">Xenorhabdus bovienii str. kraussei Quebec</name>
    <dbReference type="NCBI Taxonomy" id="1398203"/>
    <lineage>
        <taxon>Bacteria</taxon>
        <taxon>Pseudomonadati</taxon>
        <taxon>Pseudomonadota</taxon>
        <taxon>Gammaproteobacteria</taxon>
        <taxon>Enterobacterales</taxon>
        <taxon>Morganellaceae</taxon>
        <taxon>Xenorhabdus</taxon>
    </lineage>
</organism>
<dbReference type="RefSeq" id="WP_038245656.1">
    <property type="nucleotide sequence ID" value="NZ_CAWLZI010000111.1"/>
</dbReference>
<dbReference type="Gene3D" id="3.40.210.20">
    <property type="entry name" value="MvaI/BcnI restriction endonuclease, catalytic domain"/>
    <property type="match status" value="1"/>
</dbReference>
<dbReference type="Gene3D" id="3.30.70.3570">
    <property type="entry name" value="MvaI/BcnI restriction endonuclease, recognition domain"/>
    <property type="match status" value="1"/>
</dbReference>
<comment type="caution">
    <text evidence="3">The sequence shown here is derived from an EMBL/GenBank/DDBJ whole genome shotgun (WGS) entry which is preliminary data.</text>
</comment>
<dbReference type="EMBL" id="CBSY010000019">
    <property type="protein sequence ID" value="CDH18348.1"/>
    <property type="molecule type" value="Genomic_DNA"/>
</dbReference>
<accession>A0A077PBJ0</accession>
<keyword evidence="4" id="KW-1185">Reference proteome</keyword>
<evidence type="ECO:0000259" key="2">
    <source>
        <dbReference type="Pfam" id="PF20066"/>
    </source>
</evidence>
<gene>
    <name evidence="3" type="ORF">XBKQ1_1150015</name>
</gene>
<dbReference type="InterPro" id="IPR043004">
    <property type="entry name" value="MvaI_BcnI_cat"/>
</dbReference>
<dbReference type="AlphaFoldDB" id="A0A077PBJ0"/>
<dbReference type="InterPro" id="IPR045517">
    <property type="entry name" value="Glyoxalase_8"/>
</dbReference>
<sequence length="490" mass="55861">MLQPSRITQSQFQKFKNQAKKIKKEKNISHAEALELIARSNGFGNWKAVVKAHDTDSSIKTPIPDISLNFLKDSDVTLDYDDQKILQQERKEDIDDTTKLRVNNNKKVLTQLAIEFSIFEPTKTGLKKSILDATQVVRTHFEITNFHHYDPQGQGANKHGIKKISFLLTPEKQTQTKVSLYRPKTKKGDPRMWFSGLPSFASAGDQVAIIIHNDSAYLIDLSSINLTSELESTISPIKRFIDNYLSENNAIANELLNKLRELAKTPIRATHVGDTAVGMAIENALGIHANSSKLPDYKGIELKSGRNAEKNRTTIFAQVAEWEISSYKKSADILDRFGYFREDDFKLYCTISSRKPNSQGLIFKVEEDVLQEWYAEHKNNGYDYKEHVASWSGKLLRKRLKEKHSETFWIKAESCFIDGIEYFQLISVIHTKAPLLNQLMTLIENGLITMDHLIKRSAKNGRVSEKGPLFKISPRDLDLIFPEPVKYSLV</sequence>
<dbReference type="Proteomes" id="UP000028500">
    <property type="component" value="Unassembled WGS sequence"/>
</dbReference>
<dbReference type="OrthoDB" id="9204522at2"/>
<evidence type="ECO:0000313" key="3">
    <source>
        <dbReference type="EMBL" id="CDH18348.1"/>
    </source>
</evidence>
<protein>
    <submittedName>
        <fullName evidence="3">Uncharacterized protein</fullName>
    </submittedName>
</protein>
<proteinExistence type="predicted"/>
<dbReference type="HOGENOM" id="CLU_043527_0_0_6"/>
<reference evidence="3" key="1">
    <citation type="submission" date="2013-07" db="EMBL/GenBank/DDBJ databases">
        <title>Sub-species coevolution in mutualistic symbiosis.</title>
        <authorList>
            <person name="Murfin K."/>
            <person name="Klassen J."/>
            <person name="Lee M."/>
            <person name="Forst S."/>
            <person name="Stock P."/>
            <person name="Goodrich-Blair H."/>
        </authorList>
    </citation>
    <scope>NUCLEOTIDE SEQUENCE [LARGE SCALE GENOMIC DNA]</scope>
    <source>
        <strain evidence="3">Kraussei Quebec</strain>
    </source>
</reference>
<feature type="domain" description="MvaI/BcnI restriction endonuclease" evidence="1">
    <location>
        <begin position="257"/>
        <end position="481"/>
    </location>
</feature>
<name>A0A077PBJ0_XENBV</name>
<feature type="domain" description="Glyoxalase-related protein" evidence="2">
    <location>
        <begin position="10"/>
        <end position="53"/>
    </location>
</feature>
<evidence type="ECO:0000259" key="1">
    <source>
        <dbReference type="Pfam" id="PF15515"/>
    </source>
</evidence>
<dbReference type="Pfam" id="PF15515">
    <property type="entry name" value="MvaI_BcnI"/>
    <property type="match status" value="1"/>
</dbReference>
<dbReference type="Pfam" id="PF20066">
    <property type="entry name" value="Glyoxalase_8"/>
    <property type="match status" value="1"/>
</dbReference>